<proteinExistence type="predicted"/>
<dbReference type="EMBL" id="JARJLG010000227">
    <property type="protein sequence ID" value="KAJ7725518.1"/>
    <property type="molecule type" value="Genomic_DNA"/>
</dbReference>
<evidence type="ECO:0000313" key="2">
    <source>
        <dbReference type="Proteomes" id="UP001215280"/>
    </source>
</evidence>
<gene>
    <name evidence="1" type="ORF">DFH07DRAFT_1002603</name>
</gene>
<protein>
    <submittedName>
        <fullName evidence="1">Uncharacterized protein</fullName>
    </submittedName>
</protein>
<reference evidence="1" key="1">
    <citation type="submission" date="2023-03" db="EMBL/GenBank/DDBJ databases">
        <title>Massive genome expansion in bonnet fungi (Mycena s.s.) driven by repeated elements and novel gene families across ecological guilds.</title>
        <authorList>
            <consortium name="Lawrence Berkeley National Laboratory"/>
            <person name="Harder C.B."/>
            <person name="Miyauchi S."/>
            <person name="Viragh M."/>
            <person name="Kuo A."/>
            <person name="Thoen E."/>
            <person name="Andreopoulos B."/>
            <person name="Lu D."/>
            <person name="Skrede I."/>
            <person name="Drula E."/>
            <person name="Henrissat B."/>
            <person name="Morin E."/>
            <person name="Kohler A."/>
            <person name="Barry K."/>
            <person name="LaButti K."/>
            <person name="Morin E."/>
            <person name="Salamov A."/>
            <person name="Lipzen A."/>
            <person name="Mereny Z."/>
            <person name="Hegedus B."/>
            <person name="Baldrian P."/>
            <person name="Stursova M."/>
            <person name="Weitz H."/>
            <person name="Taylor A."/>
            <person name="Grigoriev I.V."/>
            <person name="Nagy L.G."/>
            <person name="Martin F."/>
            <person name="Kauserud H."/>
        </authorList>
    </citation>
    <scope>NUCLEOTIDE SEQUENCE</scope>
    <source>
        <strain evidence="1">CBHHK188m</strain>
    </source>
</reference>
<name>A0AAD7HPT3_9AGAR</name>
<comment type="caution">
    <text evidence="1">The sequence shown here is derived from an EMBL/GenBank/DDBJ whole genome shotgun (WGS) entry which is preliminary data.</text>
</comment>
<accession>A0AAD7HPT3</accession>
<keyword evidence="2" id="KW-1185">Reference proteome</keyword>
<dbReference type="Proteomes" id="UP001215280">
    <property type="component" value="Unassembled WGS sequence"/>
</dbReference>
<organism evidence="1 2">
    <name type="scientific">Mycena maculata</name>
    <dbReference type="NCBI Taxonomy" id="230809"/>
    <lineage>
        <taxon>Eukaryota</taxon>
        <taxon>Fungi</taxon>
        <taxon>Dikarya</taxon>
        <taxon>Basidiomycota</taxon>
        <taxon>Agaricomycotina</taxon>
        <taxon>Agaricomycetes</taxon>
        <taxon>Agaricomycetidae</taxon>
        <taxon>Agaricales</taxon>
        <taxon>Marasmiineae</taxon>
        <taxon>Mycenaceae</taxon>
        <taxon>Mycena</taxon>
    </lineage>
</organism>
<evidence type="ECO:0000313" key="1">
    <source>
        <dbReference type="EMBL" id="KAJ7725518.1"/>
    </source>
</evidence>
<dbReference type="AlphaFoldDB" id="A0AAD7HPT3"/>
<sequence length="293" mass="32871">MPEIIVPISSQSPISLRLVRPLQSGPDQLSAIRRPTTSGSATTYFRKISLEKRHGYTIGSPTNKASSSHIFFDFHTALMRGASESRPWDDLNCDGACNTFDSLMAAMDRQIIVTRFPQRMLPHLQENLGGILKCLKTAPPKHESLTGRFRKLLHRDFRFQTQHLPTVDSQRHPPSKSRLYIDPQNDCLLSARYKVWFTRLVLGATSPRKIEALHSDTHTVERARVGFGSRMHPGESLLAHIGKVARHPQAPGSSTKGLSGKFLDFGLKNPIFSNVLELKNPKSDKALPWMKFA</sequence>